<keyword evidence="2" id="KW-1133">Transmembrane helix</keyword>
<dbReference type="EMBL" id="MFQR01000003">
    <property type="protein sequence ID" value="OGH84726.1"/>
    <property type="molecule type" value="Genomic_DNA"/>
</dbReference>
<reference evidence="4 5" key="1">
    <citation type="journal article" date="2016" name="Nat. Commun.">
        <title>Thousands of microbial genomes shed light on interconnected biogeochemical processes in an aquifer system.</title>
        <authorList>
            <person name="Anantharaman K."/>
            <person name="Brown C.T."/>
            <person name="Hug L.A."/>
            <person name="Sharon I."/>
            <person name="Castelle C.J."/>
            <person name="Probst A.J."/>
            <person name="Thomas B.C."/>
            <person name="Singh A."/>
            <person name="Wilkins M.J."/>
            <person name="Karaoz U."/>
            <person name="Brodie E.L."/>
            <person name="Williams K.H."/>
            <person name="Hubbard S.S."/>
            <person name="Banfield J.F."/>
        </authorList>
    </citation>
    <scope>NUCLEOTIDE SEQUENCE [LARGE SCALE GENOMIC DNA]</scope>
</reference>
<sequence length="623" mass="68563">MSDAPEFSSQNIPTSKPKRRVARKSAVNKPDNSPEINRAINSIYQDDAGHLPNMKKIDKTQKHPVARFFVSLLILSGLLAAAAWIGFFLLPSDSKFSDTKITLKIDGPETNMLGATSTYTIDYRNDQNLTLKNTSISVRYPSGFEFIDSSAKSTNAGHTEWTLGDIAPYKKNSITITGKMYGKPAEDSSWRVFLNYQPENFKSQMQKTAILNSTMEKSAFVVKITGPDKAAVGSEVQYEFVIENNGEWIPNTMYITPILPTNFHLVSSMPKLEKNKWLINLTPSGTTTPKLSDLKFSLTGSYSDNSTSSSEAMKAALLLPVKSIDQEFTIAENSLPIILTSNITNFTIAINGNLKDFSVQPGDTLNFTLNVKNASEAEMNKGQIKINIDSPSVKKQSILDWKAITDKYDADIVGQQLSDILRRGQMIWNTAKVSDLAKIKAGGEVNIDFSIPIRDAGQINLSDYTESKIVIGAEFDYTDAHGASQAINASPITITINSDLKFENRHTMTTADGKDNYDIKWVITNNFHPLKNIRLSANVYGDATWIQPTAVPAGEVAYDPAEKKITWAVASMPDGVDVLALPFNVILNKKNPTQNMLVGKVHVTADDTVTGQSIDFMGEEIGL</sequence>
<keyword evidence="2" id="KW-0812">Transmembrane</keyword>
<dbReference type="InterPro" id="IPR001434">
    <property type="entry name" value="OmcB-like_DUF11"/>
</dbReference>
<evidence type="ECO:0000256" key="1">
    <source>
        <dbReference type="SAM" id="MobiDB-lite"/>
    </source>
</evidence>
<evidence type="ECO:0000313" key="4">
    <source>
        <dbReference type="EMBL" id="OGH84726.1"/>
    </source>
</evidence>
<comment type="caution">
    <text evidence="4">The sequence shown here is derived from an EMBL/GenBank/DDBJ whole genome shotgun (WGS) entry which is preliminary data.</text>
</comment>
<evidence type="ECO:0000256" key="2">
    <source>
        <dbReference type="SAM" id="Phobius"/>
    </source>
</evidence>
<name>A0A1F6NL47_9BACT</name>
<dbReference type="Proteomes" id="UP000177803">
    <property type="component" value="Unassembled WGS sequence"/>
</dbReference>
<gene>
    <name evidence="4" type="ORF">A2261_00345</name>
</gene>
<feature type="region of interest" description="Disordered" evidence="1">
    <location>
        <begin position="1"/>
        <end position="36"/>
    </location>
</feature>
<feature type="transmembrane region" description="Helical" evidence="2">
    <location>
        <begin position="65"/>
        <end position="90"/>
    </location>
</feature>
<dbReference type="AlphaFoldDB" id="A0A1F6NL47"/>
<organism evidence="4 5">
    <name type="scientific">Candidatus Magasanikbacteria bacterium RIFOXYA2_FULL_44_8</name>
    <dbReference type="NCBI Taxonomy" id="1798696"/>
    <lineage>
        <taxon>Bacteria</taxon>
        <taxon>Candidatus Magasanikiibacteriota</taxon>
    </lineage>
</organism>
<protein>
    <recommendedName>
        <fullName evidence="3">DUF11 domain-containing protein</fullName>
    </recommendedName>
</protein>
<accession>A0A1F6NL47</accession>
<evidence type="ECO:0000313" key="5">
    <source>
        <dbReference type="Proteomes" id="UP000177803"/>
    </source>
</evidence>
<proteinExistence type="predicted"/>
<feature type="domain" description="DUF11" evidence="3">
    <location>
        <begin position="104"/>
        <end position="180"/>
    </location>
</feature>
<dbReference type="Pfam" id="PF01345">
    <property type="entry name" value="DUF11"/>
    <property type="match status" value="1"/>
</dbReference>
<keyword evidence="2" id="KW-0472">Membrane</keyword>
<evidence type="ECO:0000259" key="3">
    <source>
        <dbReference type="Pfam" id="PF01345"/>
    </source>
</evidence>